<evidence type="ECO:0000313" key="2">
    <source>
        <dbReference type="Proteomes" id="UP000229459"/>
    </source>
</evidence>
<dbReference type="Proteomes" id="UP000229459">
    <property type="component" value="Unassembled WGS sequence"/>
</dbReference>
<proteinExistence type="predicted"/>
<dbReference type="EMBL" id="PCSR01000089">
    <property type="protein sequence ID" value="PIP52948.1"/>
    <property type="molecule type" value="Genomic_DNA"/>
</dbReference>
<dbReference type="AlphaFoldDB" id="A0A2H0B7P2"/>
<feature type="non-terminal residue" evidence="1">
    <location>
        <position position="1"/>
    </location>
</feature>
<name>A0A2H0B7P2_9BACT</name>
<gene>
    <name evidence="1" type="ORF">COX08_03830</name>
</gene>
<reference evidence="1 2" key="1">
    <citation type="submission" date="2017-09" db="EMBL/GenBank/DDBJ databases">
        <title>Depth-based differentiation of microbial function through sediment-hosted aquifers and enrichment of novel symbionts in the deep terrestrial subsurface.</title>
        <authorList>
            <person name="Probst A.J."/>
            <person name="Ladd B."/>
            <person name="Jarett J.K."/>
            <person name="Geller-Mcgrath D.E."/>
            <person name="Sieber C.M."/>
            <person name="Emerson J.B."/>
            <person name="Anantharaman K."/>
            <person name="Thomas B.C."/>
            <person name="Malmstrom R."/>
            <person name="Stieglmeier M."/>
            <person name="Klingl A."/>
            <person name="Woyke T."/>
            <person name="Ryan C.M."/>
            <person name="Banfield J.F."/>
        </authorList>
    </citation>
    <scope>NUCLEOTIDE SEQUENCE [LARGE SCALE GENOMIC DNA]</scope>
    <source>
        <strain evidence="1">CG23_combo_of_CG06-09_8_20_14_all_34_8</strain>
    </source>
</reference>
<protein>
    <submittedName>
        <fullName evidence="1">Uncharacterized protein</fullName>
    </submittedName>
</protein>
<sequence length="125" mass="14546">NRPQPPEIWGGDFRDYIRFHLPSFAKNVTFSVNDNNNNIDTDLVEVNKLENSDVTVYGFFVVIPHQENKIITVNYELPVEPKGQYSLYFQKQSGIPSYPMLVELINNKGTFQSRKDLDRDQSMLF</sequence>
<accession>A0A2H0B7P2</accession>
<evidence type="ECO:0000313" key="1">
    <source>
        <dbReference type="EMBL" id="PIP52948.1"/>
    </source>
</evidence>
<comment type="caution">
    <text evidence="1">The sequence shown here is derived from an EMBL/GenBank/DDBJ whole genome shotgun (WGS) entry which is preliminary data.</text>
</comment>
<organism evidence="1 2">
    <name type="scientific">Candidatus Beckwithbacteria bacterium CG23_combo_of_CG06-09_8_20_14_all_34_8</name>
    <dbReference type="NCBI Taxonomy" id="1974497"/>
    <lineage>
        <taxon>Bacteria</taxon>
        <taxon>Candidatus Beckwithiibacteriota</taxon>
    </lineage>
</organism>